<dbReference type="RefSeq" id="WP_199469303.1">
    <property type="nucleotide sequence ID" value="NZ_JAEMNX010000019.1"/>
</dbReference>
<keyword evidence="1" id="KW-0472">Membrane</keyword>
<feature type="transmembrane region" description="Helical" evidence="1">
    <location>
        <begin position="97"/>
        <end position="118"/>
    </location>
</feature>
<proteinExistence type="predicted"/>
<feature type="chain" id="PRO_5037552142" evidence="2">
    <location>
        <begin position="41"/>
        <end position="467"/>
    </location>
</feature>
<sequence>MFLSFKSVSLYLGSCFFHRRSLFIATCVFFSLFSSSGLFAETAVPSVVNDGVLHNFLMAASLWLKEYFNFYWSAYLPVIEIVFLLLFFRKSFWHKSIFVLGMGNFMLVYLYVFLATYYSTFTLYGHYSVFNLLFILSASLLFSGMPFVLSVVYFLRKGALSRGGRQPRSKGYGIAAVLLAIISFAIFLLVFTPYKPLKNKPDNVSYKAIEKNVDRGPFPGSQTIRKGNINGIPIAIPSNYFYFPFHYLDKSIWEAPKPGDIPYDQRTYDDGIAGFTLAVHWPDMQPRNWDNVASYRNFKENANHSWLRVSVNSDFISSQRPPESATNGLARRLNWQVQNLASKAVNGGPWMKTEKVRVHYEFRGVDEITGLEWAEPVGPYTDLFHTWNDLLYWKGDRQAVVSDFINCYNGAMPNPNSYHRCTHRFEFPEMKVSVMLVYPRSRVSQWREIKAEIKALLLGFKVDEKIN</sequence>
<evidence type="ECO:0000313" key="4">
    <source>
        <dbReference type="Proteomes" id="UP000628710"/>
    </source>
</evidence>
<feature type="transmembrane region" description="Helical" evidence="1">
    <location>
        <begin position="70"/>
        <end position="88"/>
    </location>
</feature>
<keyword evidence="1" id="KW-0812">Transmembrane</keyword>
<organism evidence="3 4">
    <name type="scientific">Marinomonas transparens</name>
    <dbReference type="NCBI Taxonomy" id="2795388"/>
    <lineage>
        <taxon>Bacteria</taxon>
        <taxon>Pseudomonadati</taxon>
        <taxon>Pseudomonadota</taxon>
        <taxon>Gammaproteobacteria</taxon>
        <taxon>Oceanospirillales</taxon>
        <taxon>Oceanospirillaceae</taxon>
        <taxon>Marinomonas</taxon>
    </lineage>
</organism>
<dbReference type="InterPro" id="IPR049732">
    <property type="entry name" value="Smlt3025-like"/>
</dbReference>
<dbReference type="AlphaFoldDB" id="A0A934JX87"/>
<accession>A0A934JX87</accession>
<gene>
    <name evidence="3" type="ORF">I8J31_14505</name>
</gene>
<dbReference type="EMBL" id="JAEMNX010000019">
    <property type="protein sequence ID" value="MBJ7538894.1"/>
    <property type="molecule type" value="Genomic_DNA"/>
</dbReference>
<protein>
    <submittedName>
        <fullName evidence="3">Uncharacterized protein</fullName>
    </submittedName>
</protein>
<keyword evidence="1" id="KW-1133">Transmembrane helix</keyword>
<reference evidence="3" key="1">
    <citation type="submission" date="2020-12" db="EMBL/GenBank/DDBJ databases">
        <title>Marinomonas arctica sp. nov., a psychrotolerant bacterium isolated from the Arctic.</title>
        <authorList>
            <person name="Zhang Y."/>
        </authorList>
    </citation>
    <scope>NUCLEOTIDE SEQUENCE</scope>
    <source>
        <strain evidence="3">C1424</strain>
    </source>
</reference>
<feature type="transmembrane region" description="Helical" evidence="1">
    <location>
        <begin position="175"/>
        <end position="194"/>
    </location>
</feature>
<feature type="transmembrane region" description="Helical" evidence="1">
    <location>
        <begin position="130"/>
        <end position="155"/>
    </location>
</feature>
<keyword evidence="4" id="KW-1185">Reference proteome</keyword>
<dbReference type="Proteomes" id="UP000628710">
    <property type="component" value="Unassembled WGS sequence"/>
</dbReference>
<evidence type="ECO:0000313" key="3">
    <source>
        <dbReference type="EMBL" id="MBJ7538894.1"/>
    </source>
</evidence>
<dbReference type="CDD" id="cd20897">
    <property type="entry name" value="Smlt3025-like"/>
    <property type="match status" value="1"/>
</dbReference>
<name>A0A934JX87_9GAMM</name>
<keyword evidence="2" id="KW-0732">Signal</keyword>
<evidence type="ECO:0000256" key="1">
    <source>
        <dbReference type="SAM" id="Phobius"/>
    </source>
</evidence>
<evidence type="ECO:0000256" key="2">
    <source>
        <dbReference type="SAM" id="SignalP"/>
    </source>
</evidence>
<feature type="signal peptide" evidence="2">
    <location>
        <begin position="1"/>
        <end position="40"/>
    </location>
</feature>
<comment type="caution">
    <text evidence="3">The sequence shown here is derived from an EMBL/GenBank/DDBJ whole genome shotgun (WGS) entry which is preliminary data.</text>
</comment>